<organism evidence="1">
    <name type="scientific">Salmonella enterica</name>
    <name type="common">Salmonella choleraesuis</name>
    <dbReference type="NCBI Taxonomy" id="28901"/>
    <lineage>
        <taxon>Bacteria</taxon>
        <taxon>Pseudomonadati</taxon>
        <taxon>Pseudomonadota</taxon>
        <taxon>Gammaproteobacteria</taxon>
        <taxon>Enterobacterales</taxon>
        <taxon>Enterobacteriaceae</taxon>
        <taxon>Salmonella</taxon>
    </lineage>
</organism>
<dbReference type="RefSeq" id="WP_069721199.1">
    <property type="nucleotide sequence ID" value="NZ_MJEL01000009.1"/>
</dbReference>
<accession>A0A3F3INI2</accession>
<reference evidence="1" key="1">
    <citation type="submission" date="2016-09" db="EMBL/GenBank/DDBJ databases">
        <title>Whole Genome Sequencing of Salmonella enterica subsp. enterica serovar Nottingham.</title>
        <authorList>
            <person name="Zheng J."/>
            <person name="Wang H."/>
        </authorList>
    </citation>
    <scope>NUCLEOTIDE SEQUENCE [LARGE SCALE GENOMIC DNA]</scope>
    <source>
        <strain evidence="1">CFSAN055411</strain>
    </source>
</reference>
<dbReference type="AlphaFoldDB" id="A0A3F3INI2"/>
<evidence type="ECO:0000313" key="1">
    <source>
        <dbReference type="EMBL" id="OEH98434.1"/>
    </source>
</evidence>
<protein>
    <recommendedName>
        <fullName evidence="2">AsnC family protein</fullName>
    </recommendedName>
</protein>
<name>A0A3F3INI2_SALER</name>
<gene>
    <name evidence="1" type="ORF">BH006_17390</name>
</gene>
<sequence>MMILHSMGKPGKCPAHCRPWSPGEEEQLIALYPSTTYVEIAARLNRGIPAVGYRARLLRLSDRLPYKRRPFTPEDDAFIRDNRHTMTAAEMAVHLNRTRGGINLRAGMIGVSLFKCGDLSPRTKHTDEDVMLIRALRDAGLSFEEIAEKFEISSGVARVLYHNRLTAADAIARELLP</sequence>
<evidence type="ECO:0008006" key="2">
    <source>
        <dbReference type="Google" id="ProtNLM"/>
    </source>
</evidence>
<dbReference type="Proteomes" id="UP000852880">
    <property type="component" value="Unassembled WGS sequence"/>
</dbReference>
<comment type="caution">
    <text evidence="1">The sequence shown here is derived from an EMBL/GenBank/DDBJ whole genome shotgun (WGS) entry which is preliminary data.</text>
</comment>
<dbReference type="EMBL" id="MJEL01000009">
    <property type="protein sequence ID" value="OEH98434.1"/>
    <property type="molecule type" value="Genomic_DNA"/>
</dbReference>
<proteinExistence type="predicted"/>